<evidence type="ECO:0000313" key="2">
    <source>
        <dbReference type="Proteomes" id="UP001140234"/>
    </source>
</evidence>
<dbReference type="Proteomes" id="UP001140234">
    <property type="component" value="Unassembled WGS sequence"/>
</dbReference>
<comment type="caution">
    <text evidence="1">The sequence shown here is derived from an EMBL/GenBank/DDBJ whole genome shotgun (WGS) entry which is preliminary data.</text>
</comment>
<evidence type="ECO:0000313" key="1">
    <source>
        <dbReference type="EMBL" id="KAJ2759755.1"/>
    </source>
</evidence>
<keyword evidence="2" id="KW-1185">Reference proteome</keyword>
<protein>
    <submittedName>
        <fullName evidence="1">Uncharacterized protein</fullName>
    </submittedName>
</protein>
<accession>A0ACC1JJR8</accession>
<gene>
    <name evidence="1" type="ORF">IWQ57_006472</name>
</gene>
<dbReference type="EMBL" id="JANBUJ010003694">
    <property type="protein sequence ID" value="KAJ2759755.1"/>
    <property type="molecule type" value="Genomic_DNA"/>
</dbReference>
<reference evidence="1" key="1">
    <citation type="submission" date="2022-07" db="EMBL/GenBank/DDBJ databases">
        <title>Phylogenomic reconstructions and comparative analyses of Kickxellomycotina fungi.</title>
        <authorList>
            <person name="Reynolds N.K."/>
            <person name="Stajich J.E."/>
            <person name="Barry K."/>
            <person name="Grigoriev I.V."/>
            <person name="Crous P."/>
            <person name="Smith M.E."/>
        </authorList>
    </citation>
    <scope>NUCLEOTIDE SEQUENCE</scope>
    <source>
        <strain evidence="1">CBS 109366</strain>
    </source>
</reference>
<proteinExistence type="predicted"/>
<name>A0ACC1JJR8_9FUNG</name>
<feature type="non-terminal residue" evidence="1">
    <location>
        <position position="116"/>
    </location>
</feature>
<sequence length="116" mass="11418">MPSAIVYGGRGALGAAVVSQLKKQAWRVISIDLAANPDADSSVVVSATGGSLAEQGARVEQDVGAVLGDGKVDAVICVAGGWQGGNAAHEGFLQSADQSIAQSVSSSLIAAAIAAR</sequence>
<organism evidence="1 2">
    <name type="scientific">Coemansia nantahalensis</name>
    <dbReference type="NCBI Taxonomy" id="2789366"/>
    <lineage>
        <taxon>Eukaryota</taxon>
        <taxon>Fungi</taxon>
        <taxon>Fungi incertae sedis</taxon>
        <taxon>Zoopagomycota</taxon>
        <taxon>Kickxellomycotina</taxon>
        <taxon>Kickxellomycetes</taxon>
        <taxon>Kickxellales</taxon>
        <taxon>Kickxellaceae</taxon>
        <taxon>Coemansia</taxon>
    </lineage>
</organism>